<organism evidence="1 2">
    <name type="scientific">Polypterus senegalus</name>
    <name type="common">Senegal bichir</name>
    <dbReference type="NCBI Taxonomy" id="55291"/>
    <lineage>
        <taxon>Eukaryota</taxon>
        <taxon>Metazoa</taxon>
        <taxon>Chordata</taxon>
        <taxon>Craniata</taxon>
        <taxon>Vertebrata</taxon>
        <taxon>Euteleostomi</taxon>
        <taxon>Actinopterygii</taxon>
        <taxon>Polypteriformes</taxon>
        <taxon>Polypteridae</taxon>
        <taxon>Polypterus</taxon>
    </lineage>
</organism>
<comment type="caution">
    <text evidence="1">The sequence shown here is derived from an EMBL/GenBank/DDBJ whole genome shotgun (WGS) entry which is preliminary data.</text>
</comment>
<keyword evidence="2" id="KW-1185">Reference proteome</keyword>
<dbReference type="PANTHER" id="PTHR46880">
    <property type="entry name" value="RAS-ASSOCIATING DOMAIN-CONTAINING PROTEIN"/>
    <property type="match status" value="1"/>
</dbReference>
<dbReference type="PANTHER" id="PTHR46880:SF5">
    <property type="entry name" value="DUF4371 DOMAIN-CONTAINING PROTEIN"/>
    <property type="match status" value="1"/>
</dbReference>
<evidence type="ECO:0000313" key="2">
    <source>
        <dbReference type="Proteomes" id="UP000886611"/>
    </source>
</evidence>
<proteinExistence type="predicted"/>
<gene>
    <name evidence="1" type="primary">Znf862_1</name>
    <name evidence="1" type="ORF">GTO96_0007418</name>
</gene>
<accession>A0A8X7WVD9</accession>
<dbReference type="Proteomes" id="UP000886611">
    <property type="component" value="Unassembled WGS sequence"/>
</dbReference>
<name>A0A8X7WVD9_POLSE</name>
<evidence type="ECO:0000313" key="1">
    <source>
        <dbReference type="EMBL" id="KAG2456034.1"/>
    </source>
</evidence>
<protein>
    <submittedName>
        <fullName evidence="1">ZN862 protein</fullName>
    </submittedName>
</protein>
<feature type="non-terminal residue" evidence="1">
    <location>
        <position position="238"/>
    </location>
</feature>
<dbReference type="AlphaFoldDB" id="A0A8X7WVD9"/>
<dbReference type="EMBL" id="JAATIS010009265">
    <property type="protein sequence ID" value="KAG2456034.1"/>
    <property type="molecule type" value="Genomic_DNA"/>
</dbReference>
<sequence length="238" mass="25811">MAWMCQKHDNDNACAEFVGCIADELKSNVLEEALKVKYISVITDCGTDVSGKDNVITYCRYVSDGTPKTHLVGLAKIDYGDAEGIQNTIKSLLQNADPTNPNWWVHKMSAFGADGASVNMSATGGIGALFRKEIFEHALSFHFFTPSAGTGNAKHTKLAFNPDGGEDEEDPVEDPPVHELWANIAWKSSGIPAELNFNDLVTTDDQVLVTIEMTDQETLNSVTNVKAPGASDSDEKKI</sequence>
<reference evidence="1 2" key="1">
    <citation type="journal article" date="2021" name="Cell">
        <title>Tracing the genetic footprints of vertebrate landing in non-teleost ray-finned fishes.</title>
        <authorList>
            <person name="Bi X."/>
            <person name="Wang K."/>
            <person name="Yang L."/>
            <person name="Pan H."/>
            <person name="Jiang H."/>
            <person name="Wei Q."/>
            <person name="Fang M."/>
            <person name="Yu H."/>
            <person name="Zhu C."/>
            <person name="Cai Y."/>
            <person name="He Y."/>
            <person name="Gan X."/>
            <person name="Zeng H."/>
            <person name="Yu D."/>
            <person name="Zhu Y."/>
            <person name="Jiang H."/>
            <person name="Qiu Q."/>
            <person name="Yang H."/>
            <person name="Zhang Y.E."/>
            <person name="Wang W."/>
            <person name="Zhu M."/>
            <person name="He S."/>
            <person name="Zhang G."/>
        </authorList>
    </citation>
    <scope>NUCLEOTIDE SEQUENCE [LARGE SCALE GENOMIC DNA]</scope>
    <source>
        <strain evidence="1">Bchr_013</strain>
    </source>
</reference>
<feature type="non-terminal residue" evidence="1">
    <location>
        <position position="1"/>
    </location>
</feature>